<feature type="transmembrane region" description="Helical" evidence="1">
    <location>
        <begin position="170"/>
        <end position="191"/>
    </location>
</feature>
<dbReference type="GeneID" id="93574536"/>
<dbReference type="EMBL" id="KV878679">
    <property type="protein sequence ID" value="OJJ77623.1"/>
    <property type="molecule type" value="Genomic_DNA"/>
</dbReference>
<dbReference type="RefSeq" id="XP_067484870.1">
    <property type="nucleotide sequence ID" value="XM_067622048.1"/>
</dbReference>
<proteinExistence type="predicted"/>
<feature type="signal peptide" evidence="2">
    <location>
        <begin position="1"/>
        <end position="18"/>
    </location>
</feature>
<sequence length="213" mass="23997">MFTHFWMLPPGFVFQVQACRSAPKPTHVLFLCHYDRNLSHLVVLFLFHYQAFNCSSLGLTLRPAVFLSVTRSSFPPYCILILTYSGPSPAGGAVCVCVCVFVGAQPQVFSFAWTSRLWVAFCASSAEQQVNCLSALLCGEMSLAFSSLFYLDEFFFFFFFSLSTPPCTRFISMLLLFLPCGWYFIYVVLLVHGRHGIDAHVGVNKELFLGWKG</sequence>
<dbReference type="VEuPathDB" id="FungiDB:ASPBRDRAFT_243310"/>
<keyword evidence="2" id="KW-0732">Signal</keyword>
<evidence type="ECO:0000313" key="4">
    <source>
        <dbReference type="Proteomes" id="UP000184499"/>
    </source>
</evidence>
<keyword evidence="1" id="KW-0472">Membrane</keyword>
<dbReference type="OMA" id="CGWYFIY"/>
<organism evidence="3 4">
    <name type="scientific">Aspergillus brasiliensis (strain CBS 101740 / IMI 381727 / IBT 21946)</name>
    <dbReference type="NCBI Taxonomy" id="767769"/>
    <lineage>
        <taxon>Eukaryota</taxon>
        <taxon>Fungi</taxon>
        <taxon>Dikarya</taxon>
        <taxon>Ascomycota</taxon>
        <taxon>Pezizomycotina</taxon>
        <taxon>Eurotiomycetes</taxon>
        <taxon>Eurotiomycetidae</taxon>
        <taxon>Eurotiales</taxon>
        <taxon>Aspergillaceae</taxon>
        <taxon>Aspergillus</taxon>
        <taxon>Aspergillus subgen. Circumdati</taxon>
    </lineage>
</organism>
<keyword evidence="1" id="KW-1133">Transmembrane helix</keyword>
<name>A0A1L9V0Y5_ASPBC</name>
<dbReference type="AlphaFoldDB" id="A0A1L9V0Y5"/>
<accession>A0A1L9V0Y5</accession>
<evidence type="ECO:0000256" key="1">
    <source>
        <dbReference type="SAM" id="Phobius"/>
    </source>
</evidence>
<reference evidence="4" key="1">
    <citation type="journal article" date="2017" name="Genome Biol.">
        <title>Comparative genomics reveals high biological diversity and specific adaptations in the industrially and medically important fungal genus Aspergillus.</title>
        <authorList>
            <person name="de Vries R.P."/>
            <person name="Riley R."/>
            <person name="Wiebenga A."/>
            <person name="Aguilar-Osorio G."/>
            <person name="Amillis S."/>
            <person name="Uchima C.A."/>
            <person name="Anderluh G."/>
            <person name="Asadollahi M."/>
            <person name="Askin M."/>
            <person name="Barry K."/>
            <person name="Battaglia E."/>
            <person name="Bayram O."/>
            <person name="Benocci T."/>
            <person name="Braus-Stromeyer S.A."/>
            <person name="Caldana C."/>
            <person name="Canovas D."/>
            <person name="Cerqueira G.C."/>
            <person name="Chen F."/>
            <person name="Chen W."/>
            <person name="Choi C."/>
            <person name="Clum A."/>
            <person name="Dos Santos R.A."/>
            <person name="Damasio A.R."/>
            <person name="Diallinas G."/>
            <person name="Emri T."/>
            <person name="Fekete E."/>
            <person name="Flipphi M."/>
            <person name="Freyberg S."/>
            <person name="Gallo A."/>
            <person name="Gournas C."/>
            <person name="Habgood R."/>
            <person name="Hainaut M."/>
            <person name="Harispe M.L."/>
            <person name="Henrissat B."/>
            <person name="Hilden K.S."/>
            <person name="Hope R."/>
            <person name="Hossain A."/>
            <person name="Karabika E."/>
            <person name="Karaffa L."/>
            <person name="Karanyi Z."/>
            <person name="Krasevec N."/>
            <person name="Kuo A."/>
            <person name="Kusch H."/>
            <person name="LaButti K."/>
            <person name="Lagendijk E.L."/>
            <person name="Lapidus A."/>
            <person name="Levasseur A."/>
            <person name="Lindquist E."/>
            <person name="Lipzen A."/>
            <person name="Logrieco A.F."/>
            <person name="MacCabe A."/>
            <person name="Maekelae M.R."/>
            <person name="Malavazi I."/>
            <person name="Melin P."/>
            <person name="Meyer V."/>
            <person name="Mielnichuk N."/>
            <person name="Miskei M."/>
            <person name="Molnar A.P."/>
            <person name="Mule G."/>
            <person name="Ngan C.Y."/>
            <person name="Orejas M."/>
            <person name="Orosz E."/>
            <person name="Ouedraogo J.P."/>
            <person name="Overkamp K.M."/>
            <person name="Park H.-S."/>
            <person name="Perrone G."/>
            <person name="Piumi F."/>
            <person name="Punt P.J."/>
            <person name="Ram A.F."/>
            <person name="Ramon A."/>
            <person name="Rauscher S."/>
            <person name="Record E."/>
            <person name="Riano-Pachon D.M."/>
            <person name="Robert V."/>
            <person name="Roehrig J."/>
            <person name="Ruller R."/>
            <person name="Salamov A."/>
            <person name="Salih N.S."/>
            <person name="Samson R.A."/>
            <person name="Sandor E."/>
            <person name="Sanguinetti M."/>
            <person name="Schuetze T."/>
            <person name="Sepcic K."/>
            <person name="Shelest E."/>
            <person name="Sherlock G."/>
            <person name="Sophianopoulou V."/>
            <person name="Squina F.M."/>
            <person name="Sun H."/>
            <person name="Susca A."/>
            <person name="Todd R.B."/>
            <person name="Tsang A."/>
            <person name="Unkles S.E."/>
            <person name="van de Wiele N."/>
            <person name="van Rossen-Uffink D."/>
            <person name="Oliveira J.V."/>
            <person name="Vesth T.C."/>
            <person name="Visser J."/>
            <person name="Yu J.-H."/>
            <person name="Zhou M."/>
            <person name="Andersen M.R."/>
            <person name="Archer D.B."/>
            <person name="Baker S.E."/>
            <person name="Benoit I."/>
            <person name="Brakhage A.A."/>
            <person name="Braus G.H."/>
            <person name="Fischer R."/>
            <person name="Frisvad J.C."/>
            <person name="Goldman G.H."/>
            <person name="Houbraken J."/>
            <person name="Oakley B."/>
            <person name="Pocsi I."/>
            <person name="Scazzocchio C."/>
            <person name="Seiboth B."/>
            <person name="vanKuyk P.A."/>
            <person name="Wortman J."/>
            <person name="Dyer P.S."/>
            <person name="Grigoriev I.V."/>
        </authorList>
    </citation>
    <scope>NUCLEOTIDE SEQUENCE [LARGE SCALE GENOMIC DNA]</scope>
    <source>
        <strain evidence="4">CBS 101740 / IMI 381727 / IBT 21946</strain>
    </source>
</reference>
<evidence type="ECO:0008006" key="5">
    <source>
        <dbReference type="Google" id="ProtNLM"/>
    </source>
</evidence>
<evidence type="ECO:0000256" key="2">
    <source>
        <dbReference type="SAM" id="SignalP"/>
    </source>
</evidence>
<feature type="chain" id="PRO_5013245305" description="T. brucei spp.-specific protein" evidence="2">
    <location>
        <begin position="19"/>
        <end position="213"/>
    </location>
</feature>
<keyword evidence="1" id="KW-0812">Transmembrane</keyword>
<gene>
    <name evidence="3" type="ORF">ASPBRDRAFT_243310</name>
</gene>
<protein>
    <recommendedName>
        <fullName evidence="5">T. brucei spp.-specific protein</fullName>
    </recommendedName>
</protein>
<evidence type="ECO:0000313" key="3">
    <source>
        <dbReference type="EMBL" id="OJJ77623.1"/>
    </source>
</evidence>
<keyword evidence="4" id="KW-1185">Reference proteome</keyword>
<dbReference type="Proteomes" id="UP000184499">
    <property type="component" value="Unassembled WGS sequence"/>
</dbReference>